<keyword evidence="11" id="KW-0995">Kinetochore</keyword>
<keyword evidence="20" id="KW-1133">Transmembrane helix</keyword>
<evidence type="ECO:0000256" key="9">
    <source>
        <dbReference type="ARBA" id="ARBA00022776"/>
    </source>
</evidence>
<dbReference type="GO" id="GO:0051301">
    <property type="term" value="P:cell division"/>
    <property type="evidence" value="ECO:0007669"/>
    <property type="project" value="UniProtKB-KW"/>
</dbReference>
<evidence type="ECO:0000256" key="3">
    <source>
        <dbReference type="ARBA" id="ARBA00004629"/>
    </source>
</evidence>
<keyword evidence="5" id="KW-0158">Chromosome</keyword>
<reference evidence="21" key="1">
    <citation type="submission" date="2022-11" db="EMBL/GenBank/DDBJ databases">
        <authorList>
            <person name="Petersen C."/>
        </authorList>
    </citation>
    <scope>NUCLEOTIDE SEQUENCE</scope>
    <source>
        <strain evidence="21">IBT 21917</strain>
    </source>
</reference>
<reference evidence="21" key="2">
    <citation type="journal article" date="2023" name="IMA Fungus">
        <title>Comparative genomic study of the Penicillium genus elucidates a diverse pangenome and 15 lateral gene transfer events.</title>
        <authorList>
            <person name="Petersen C."/>
            <person name="Sorensen T."/>
            <person name="Nielsen M.R."/>
            <person name="Sondergaard T.E."/>
            <person name="Sorensen J.L."/>
            <person name="Fitzpatrick D.A."/>
            <person name="Frisvad J.C."/>
            <person name="Nielsen K.L."/>
        </authorList>
    </citation>
    <scope>NUCLEOTIDE SEQUENCE</scope>
    <source>
        <strain evidence="21">IBT 21917</strain>
    </source>
</reference>
<evidence type="ECO:0000256" key="10">
    <source>
        <dbReference type="ARBA" id="ARBA00022829"/>
    </source>
</evidence>
<dbReference type="GO" id="GO:0007059">
    <property type="term" value="P:chromosome segregation"/>
    <property type="evidence" value="ECO:0007669"/>
    <property type="project" value="UniProtKB-KW"/>
</dbReference>
<feature type="transmembrane region" description="Helical" evidence="20">
    <location>
        <begin position="383"/>
        <end position="403"/>
    </location>
</feature>
<keyword evidence="20" id="KW-0472">Membrane</keyword>
<dbReference type="InterPro" id="IPR013960">
    <property type="entry name" value="DASH_Duo1"/>
</dbReference>
<feature type="region of interest" description="Disordered" evidence="19">
    <location>
        <begin position="147"/>
        <end position="256"/>
    </location>
</feature>
<evidence type="ECO:0000256" key="13">
    <source>
        <dbReference type="ARBA" id="ARBA00023212"/>
    </source>
</evidence>
<sequence length="428" mass="47944">MTMAVRSTAEEMERLQLSDDDTEDLWNSPSKRGARQTANPRASSETPGPQPRTAQDGGETLFDRQEAREAALHNELHAVRNINEVIEGLLGSLDRANGNMETVSKTVTSASTLLNTWTRILSQTEHNQRLILDPNWHGATRDVAEMENETIQKQQAAERREQALQQQREAAARKAEEEERRRAQTTRGARGSSRGTVRSTGLGRTPSSHSGNNENENDTHECLRSWRTRRDSDKVRNPQFPPRFPSSSGQTMNFAPYQDESPEIERALSPPAADHRAKSPNLRSPRASADLPSPRHFGGIGNTGYGRDVESGHVSLGAFETSLPIRMDVEAMLAYLLLPPAGGVFLLLTEHKSDYVRFHAWQSSMLFTVIFILHLIISFSAFLSWTLFAIDLLLIGFLSLRAYRDVETLDHFEVPFFGHLANSFVDDE</sequence>
<keyword evidence="22" id="KW-1185">Reference proteome</keyword>
<comment type="subcellular location">
    <subcellularLocation>
        <location evidence="3">Chromosome</location>
        <location evidence="3">Centromere</location>
        <location evidence="3">Kinetochore</location>
    </subcellularLocation>
    <subcellularLocation>
        <location evidence="2">Cytoplasm</location>
        <location evidence="2">Cytoskeleton</location>
        <location evidence="2">Spindle</location>
    </subcellularLocation>
    <subcellularLocation>
        <location evidence="1">Nucleus</location>
    </subcellularLocation>
</comment>
<evidence type="ECO:0000256" key="4">
    <source>
        <dbReference type="ARBA" id="ARBA00005366"/>
    </source>
</evidence>
<feature type="compositionally biased region" description="Basic and acidic residues" evidence="19">
    <location>
        <begin position="8"/>
        <end position="17"/>
    </location>
</feature>
<feature type="region of interest" description="Disordered" evidence="19">
    <location>
        <begin position="1"/>
        <end position="57"/>
    </location>
</feature>
<evidence type="ECO:0000256" key="20">
    <source>
        <dbReference type="SAM" id="Phobius"/>
    </source>
</evidence>
<feature type="transmembrane region" description="Helical" evidence="20">
    <location>
        <begin position="331"/>
        <end position="348"/>
    </location>
</feature>
<dbReference type="GO" id="GO:0005874">
    <property type="term" value="C:microtubule"/>
    <property type="evidence" value="ECO:0007669"/>
    <property type="project" value="UniProtKB-KW"/>
</dbReference>
<feature type="compositionally biased region" description="Polar residues" evidence="19">
    <location>
        <begin position="205"/>
        <end position="214"/>
    </location>
</feature>
<evidence type="ECO:0000256" key="8">
    <source>
        <dbReference type="ARBA" id="ARBA00022701"/>
    </source>
</evidence>
<evidence type="ECO:0000256" key="5">
    <source>
        <dbReference type="ARBA" id="ARBA00022454"/>
    </source>
</evidence>
<name>A0A9W9HUY4_9EURO</name>
<accession>A0A9W9HUY4</accession>
<evidence type="ECO:0000256" key="16">
    <source>
        <dbReference type="ARBA" id="ARBA00023328"/>
    </source>
</evidence>
<dbReference type="GO" id="GO:0042729">
    <property type="term" value="C:DASH complex"/>
    <property type="evidence" value="ECO:0007669"/>
    <property type="project" value="InterPro"/>
</dbReference>
<evidence type="ECO:0000256" key="12">
    <source>
        <dbReference type="ARBA" id="ARBA00023054"/>
    </source>
</evidence>
<dbReference type="PANTHER" id="PTHR28216">
    <property type="entry name" value="DASH COMPLEX SUBUNIT DUO1"/>
    <property type="match status" value="1"/>
</dbReference>
<evidence type="ECO:0000256" key="2">
    <source>
        <dbReference type="ARBA" id="ARBA00004186"/>
    </source>
</evidence>
<evidence type="ECO:0000256" key="17">
    <source>
        <dbReference type="ARBA" id="ARBA00044152"/>
    </source>
</evidence>
<dbReference type="EMBL" id="JAPQKO010000006">
    <property type="protein sequence ID" value="KAJ5155509.1"/>
    <property type="molecule type" value="Genomic_DNA"/>
</dbReference>
<dbReference type="GO" id="GO:0072686">
    <property type="term" value="C:mitotic spindle"/>
    <property type="evidence" value="ECO:0007669"/>
    <property type="project" value="InterPro"/>
</dbReference>
<feature type="compositionally biased region" description="Basic and acidic residues" evidence="19">
    <location>
        <begin position="170"/>
        <end position="182"/>
    </location>
</feature>
<evidence type="ECO:0000256" key="11">
    <source>
        <dbReference type="ARBA" id="ARBA00022838"/>
    </source>
</evidence>
<keyword evidence="12" id="KW-0175">Coiled coil</keyword>
<evidence type="ECO:0000256" key="18">
    <source>
        <dbReference type="ARBA" id="ARBA00044358"/>
    </source>
</evidence>
<feature type="compositionally biased region" description="Polar residues" evidence="19">
    <location>
        <begin position="25"/>
        <end position="47"/>
    </location>
</feature>
<evidence type="ECO:0000256" key="6">
    <source>
        <dbReference type="ARBA" id="ARBA00022490"/>
    </source>
</evidence>
<proteinExistence type="inferred from homology"/>
<evidence type="ECO:0000256" key="14">
    <source>
        <dbReference type="ARBA" id="ARBA00023242"/>
    </source>
</evidence>
<organism evidence="21 22">
    <name type="scientific">Penicillium capsulatum</name>
    <dbReference type="NCBI Taxonomy" id="69766"/>
    <lineage>
        <taxon>Eukaryota</taxon>
        <taxon>Fungi</taxon>
        <taxon>Dikarya</taxon>
        <taxon>Ascomycota</taxon>
        <taxon>Pezizomycotina</taxon>
        <taxon>Eurotiomycetes</taxon>
        <taxon>Eurotiomycetidae</taxon>
        <taxon>Eurotiales</taxon>
        <taxon>Aspergillaceae</taxon>
        <taxon>Penicillium</taxon>
    </lineage>
</organism>
<keyword evidence="14" id="KW-0539">Nucleus</keyword>
<keyword evidence="9" id="KW-0498">Mitosis</keyword>
<dbReference type="Proteomes" id="UP001146351">
    <property type="component" value="Unassembled WGS sequence"/>
</dbReference>
<keyword evidence="16" id="KW-0137">Centromere</keyword>
<keyword evidence="10" id="KW-0159">Chromosome partition</keyword>
<dbReference type="GO" id="GO:0000278">
    <property type="term" value="P:mitotic cell cycle"/>
    <property type="evidence" value="ECO:0007669"/>
    <property type="project" value="InterPro"/>
</dbReference>
<comment type="similarity">
    <text evidence="4">Belongs to the DASH complex DUO1 family.</text>
</comment>
<keyword evidence="15" id="KW-0131">Cell cycle</keyword>
<feature type="transmembrane region" description="Helical" evidence="20">
    <location>
        <begin position="360"/>
        <end position="377"/>
    </location>
</feature>
<feature type="region of interest" description="Disordered" evidence="19">
    <location>
        <begin position="268"/>
        <end position="295"/>
    </location>
</feature>
<keyword evidence="13" id="KW-0206">Cytoskeleton</keyword>
<evidence type="ECO:0000256" key="7">
    <source>
        <dbReference type="ARBA" id="ARBA00022618"/>
    </source>
</evidence>
<protein>
    <recommendedName>
        <fullName evidence="17">DASH complex subunit DUO1</fullName>
    </recommendedName>
    <alternativeName>
        <fullName evidence="18">Outer kinetochore protein DUO1</fullName>
    </alternativeName>
</protein>
<keyword evidence="6" id="KW-0963">Cytoplasm</keyword>
<evidence type="ECO:0000256" key="1">
    <source>
        <dbReference type="ARBA" id="ARBA00004123"/>
    </source>
</evidence>
<keyword evidence="8" id="KW-0493">Microtubule</keyword>
<evidence type="ECO:0000313" key="21">
    <source>
        <dbReference type="EMBL" id="KAJ5155509.1"/>
    </source>
</evidence>
<dbReference type="Pfam" id="PF08651">
    <property type="entry name" value="DASH_Duo1"/>
    <property type="match status" value="1"/>
</dbReference>
<dbReference type="PANTHER" id="PTHR28216:SF1">
    <property type="entry name" value="DASH COMPLEX SUBUNIT DUO1"/>
    <property type="match status" value="1"/>
</dbReference>
<gene>
    <name evidence="21" type="ORF">N7492_008312</name>
</gene>
<dbReference type="OrthoDB" id="5546837at2759"/>
<evidence type="ECO:0000256" key="19">
    <source>
        <dbReference type="SAM" id="MobiDB-lite"/>
    </source>
</evidence>
<comment type="caution">
    <text evidence="21">The sequence shown here is derived from an EMBL/GenBank/DDBJ whole genome shotgun (WGS) entry which is preliminary data.</text>
</comment>
<evidence type="ECO:0000256" key="15">
    <source>
        <dbReference type="ARBA" id="ARBA00023306"/>
    </source>
</evidence>
<keyword evidence="20" id="KW-0812">Transmembrane</keyword>
<keyword evidence="7" id="KW-0132">Cell division</keyword>
<evidence type="ECO:0000313" key="22">
    <source>
        <dbReference type="Proteomes" id="UP001146351"/>
    </source>
</evidence>
<dbReference type="AlphaFoldDB" id="A0A9W9HUY4"/>
<feature type="compositionally biased region" description="Basic and acidic residues" evidence="19">
    <location>
        <begin position="217"/>
        <end position="236"/>
    </location>
</feature>